<feature type="domain" description="3'-5' exonuclease" evidence="8">
    <location>
        <begin position="26"/>
        <end position="194"/>
    </location>
</feature>
<evidence type="ECO:0000259" key="8">
    <source>
        <dbReference type="SMART" id="SM00474"/>
    </source>
</evidence>
<dbReference type="SMART" id="SM00474">
    <property type="entry name" value="35EXOc"/>
    <property type="match status" value="1"/>
</dbReference>
<dbReference type="PANTHER" id="PTHR13620">
    <property type="entry name" value="3-5 EXONUCLEASE"/>
    <property type="match status" value="1"/>
</dbReference>
<dbReference type="SUPFAM" id="SSF53098">
    <property type="entry name" value="Ribonuclease H-like"/>
    <property type="match status" value="1"/>
</dbReference>
<dbReference type="GO" id="GO:0046872">
    <property type="term" value="F:metal ion binding"/>
    <property type="evidence" value="ECO:0007669"/>
    <property type="project" value="UniProtKB-KW"/>
</dbReference>
<evidence type="ECO:0000313" key="10">
    <source>
        <dbReference type="Proteomes" id="UP000033047"/>
    </source>
</evidence>
<dbReference type="InterPro" id="IPR012337">
    <property type="entry name" value="RNaseH-like_sf"/>
</dbReference>
<evidence type="ECO:0000313" key="9">
    <source>
        <dbReference type="EMBL" id="KKB60191.1"/>
    </source>
</evidence>
<gene>
    <name evidence="9" type="ORF">HMPREF1535_00468</name>
</gene>
<dbReference type="GO" id="GO:0006139">
    <property type="term" value="P:nucleobase-containing compound metabolic process"/>
    <property type="evidence" value="ECO:0007669"/>
    <property type="project" value="InterPro"/>
</dbReference>
<keyword evidence="2" id="KW-0479">Metal-binding</keyword>
<evidence type="ECO:0000256" key="2">
    <source>
        <dbReference type="ARBA" id="ARBA00022723"/>
    </source>
</evidence>
<protein>
    <recommendedName>
        <fullName evidence="6">3'-5' exonuclease</fullName>
    </recommendedName>
    <alternativeName>
        <fullName evidence="7">Werner Syndrome-like exonuclease</fullName>
    </alternativeName>
</protein>
<keyword evidence="4" id="KW-0269">Exonuclease</keyword>
<dbReference type="Proteomes" id="UP000033047">
    <property type="component" value="Unassembled WGS sequence"/>
</dbReference>
<dbReference type="PANTHER" id="PTHR13620:SF109">
    <property type="entry name" value="3'-5' EXONUCLEASE"/>
    <property type="match status" value="1"/>
</dbReference>
<evidence type="ECO:0000256" key="4">
    <source>
        <dbReference type="ARBA" id="ARBA00022839"/>
    </source>
</evidence>
<dbReference type="AlphaFoldDB" id="A0A0F5JQX0"/>
<keyword evidence="3" id="KW-0378">Hydrolase</keyword>
<keyword evidence="1" id="KW-0540">Nuclease</keyword>
<dbReference type="InterPro" id="IPR002562">
    <property type="entry name" value="3'-5'_exonuclease_dom"/>
</dbReference>
<dbReference type="InterPro" id="IPR036397">
    <property type="entry name" value="RNaseH_sf"/>
</dbReference>
<comment type="caution">
    <text evidence="9">The sequence shown here is derived from an EMBL/GenBank/DDBJ whole genome shotgun (WGS) entry which is preliminary data.</text>
</comment>
<dbReference type="Gene3D" id="3.30.420.10">
    <property type="entry name" value="Ribonuclease H-like superfamily/Ribonuclease H"/>
    <property type="match status" value="1"/>
</dbReference>
<dbReference type="EMBL" id="AQHV01000001">
    <property type="protein sequence ID" value="KKB60191.1"/>
    <property type="molecule type" value="Genomic_DNA"/>
</dbReference>
<dbReference type="GO" id="GO:0003676">
    <property type="term" value="F:nucleic acid binding"/>
    <property type="evidence" value="ECO:0007669"/>
    <property type="project" value="InterPro"/>
</dbReference>
<evidence type="ECO:0000256" key="7">
    <source>
        <dbReference type="ARBA" id="ARBA00042761"/>
    </source>
</evidence>
<dbReference type="HOGENOM" id="CLU_049674_2_1_10"/>
<evidence type="ECO:0000256" key="3">
    <source>
        <dbReference type="ARBA" id="ARBA00022801"/>
    </source>
</evidence>
<dbReference type="PATRIC" id="fig|927665.4.peg.470"/>
<dbReference type="STRING" id="927665.HMPREF1535_00468"/>
<sequence length="194" mass="22394">MMTQYTHTITKEEISLLEIEEFPGRILVIDTEKDADKAVSYLTQFEAVGFDTETRPSFKKGTRYKISLMQISTDEACFLFRLNRIGIPQSLEDFLVNDKILKIGLSLRDDFGAMRKRTDIKPANFLDLQNYVGQFGIEDASLQKIYAILFDKKISKGQRLSNWEADVLTEQQKKYAALDAWACLKIYNQLNQDK</sequence>
<dbReference type="InterPro" id="IPR051132">
    <property type="entry name" value="3-5_Exonuclease_domain"/>
</dbReference>
<evidence type="ECO:0000256" key="1">
    <source>
        <dbReference type="ARBA" id="ARBA00022722"/>
    </source>
</evidence>
<name>A0A0F5JQX0_9BACT</name>
<dbReference type="GO" id="GO:0008408">
    <property type="term" value="F:3'-5' exonuclease activity"/>
    <property type="evidence" value="ECO:0007669"/>
    <property type="project" value="InterPro"/>
</dbReference>
<accession>A0A0F5JQX0</accession>
<organism evidence="9 10">
    <name type="scientific">Parabacteroides goldsteinii DSM 19448 = WAL 12034</name>
    <dbReference type="NCBI Taxonomy" id="927665"/>
    <lineage>
        <taxon>Bacteria</taxon>
        <taxon>Pseudomonadati</taxon>
        <taxon>Bacteroidota</taxon>
        <taxon>Bacteroidia</taxon>
        <taxon>Bacteroidales</taxon>
        <taxon>Tannerellaceae</taxon>
        <taxon>Parabacteroides</taxon>
    </lineage>
</organism>
<evidence type="ECO:0000256" key="6">
    <source>
        <dbReference type="ARBA" id="ARBA00040531"/>
    </source>
</evidence>
<evidence type="ECO:0000256" key="5">
    <source>
        <dbReference type="ARBA" id="ARBA00022842"/>
    </source>
</evidence>
<dbReference type="RefSeq" id="WP_007657374.1">
    <property type="nucleotide sequence ID" value="NZ_KQ033912.1"/>
</dbReference>
<reference evidence="9 10" key="1">
    <citation type="submission" date="2013-04" db="EMBL/GenBank/DDBJ databases">
        <title>The Genome Sequence of Parabacteroides goldsteinii DSM 19448.</title>
        <authorList>
            <consortium name="The Broad Institute Genomics Platform"/>
            <person name="Earl A."/>
            <person name="Ward D."/>
            <person name="Feldgarden M."/>
            <person name="Gevers D."/>
            <person name="Martens E."/>
            <person name="Sakamoto M."/>
            <person name="Benno Y."/>
            <person name="Song Y."/>
            <person name="Liu C."/>
            <person name="Lee J."/>
            <person name="Bolanos M."/>
            <person name="Vaisanen M.L."/>
            <person name="Finegold S.M."/>
            <person name="Walker B."/>
            <person name="Young S."/>
            <person name="Zeng Q."/>
            <person name="Gargeya S."/>
            <person name="Fitzgerald M."/>
            <person name="Haas B."/>
            <person name="Abouelleil A."/>
            <person name="Allen A.W."/>
            <person name="Alvarado L."/>
            <person name="Arachchi H.M."/>
            <person name="Berlin A.M."/>
            <person name="Chapman S.B."/>
            <person name="Gainer-Dewar J."/>
            <person name="Goldberg J."/>
            <person name="Griggs A."/>
            <person name="Gujja S."/>
            <person name="Hansen M."/>
            <person name="Howarth C."/>
            <person name="Imamovic A."/>
            <person name="Ireland A."/>
            <person name="Larimer J."/>
            <person name="McCowan C."/>
            <person name="Murphy C."/>
            <person name="Pearson M."/>
            <person name="Poon T.W."/>
            <person name="Priest M."/>
            <person name="Roberts A."/>
            <person name="Saif S."/>
            <person name="Shea T."/>
            <person name="Sisk P."/>
            <person name="Sykes S."/>
            <person name="Wortman J."/>
            <person name="Nusbaum C."/>
            <person name="Birren B."/>
        </authorList>
    </citation>
    <scope>NUCLEOTIDE SEQUENCE [LARGE SCALE GENOMIC DNA]</scope>
    <source>
        <strain evidence="9 10">DSM 19448</strain>
    </source>
</reference>
<dbReference type="Pfam" id="PF01612">
    <property type="entry name" value="DNA_pol_A_exo1"/>
    <property type="match status" value="1"/>
</dbReference>
<proteinExistence type="predicted"/>
<keyword evidence="5" id="KW-0460">Magnesium</keyword>
<dbReference type="CDD" id="cd06141">
    <property type="entry name" value="WRN_exo"/>
    <property type="match status" value="1"/>
</dbReference>